<organism evidence="2 3">
    <name type="scientific">Lentzea fradiae</name>
    <dbReference type="NCBI Taxonomy" id="200378"/>
    <lineage>
        <taxon>Bacteria</taxon>
        <taxon>Bacillati</taxon>
        <taxon>Actinomycetota</taxon>
        <taxon>Actinomycetes</taxon>
        <taxon>Pseudonocardiales</taxon>
        <taxon>Pseudonocardiaceae</taxon>
        <taxon>Lentzea</taxon>
    </lineage>
</organism>
<evidence type="ECO:0000313" key="2">
    <source>
        <dbReference type="EMBL" id="SDF42087.1"/>
    </source>
</evidence>
<sequence length="419" mass="45258">MQAELAAVAHDLVAAVEPGFGHLTLRASCGGGGSTHRLTAGPSEQDVFAPLESLREVGLDRPVVFEMRVEENGTFQAVATRDIIQVASLLPPTYTILLKPPPRRERREVSTLAEVESVIGVSLPPELHDLHAGRARIDEDITLYSPDDIVLTWQSCLSTEEEDPRDWETPVLYAGPPDAVRTVRFHPRWVPFGYNDWGDALCVDLAPGPRGRAGQVVQLAGEGPLTYLADSVAGLVLPDSYPGTRGLKDSFTVADRGLEGIAALPETVQSLTLREPGDLDFGVLARLSSLRELRITRGGSVRLGALAHLPLRRLEVSGYEIELPVCETITALVLDGAFVDLPPLPNLRVLDVSKAEVDVEYLPEVDYLVMNAAQWRRCSTSPAAATLTGESSLAGALAWARERGVELPYEVVSGRVSAT</sequence>
<dbReference type="RefSeq" id="WP_176946558.1">
    <property type="nucleotide sequence ID" value="NZ_FNCC01000001.1"/>
</dbReference>
<gene>
    <name evidence="2" type="ORF">SAMN05216553_101553</name>
</gene>
<keyword evidence="3" id="KW-1185">Reference proteome</keyword>
<dbReference type="EMBL" id="FNCC01000001">
    <property type="protein sequence ID" value="SDF42087.1"/>
    <property type="molecule type" value="Genomic_DNA"/>
</dbReference>
<dbReference type="AlphaFoldDB" id="A0A1G7KXV9"/>
<evidence type="ECO:0000259" key="1">
    <source>
        <dbReference type="Pfam" id="PF09346"/>
    </source>
</evidence>
<evidence type="ECO:0000313" key="3">
    <source>
        <dbReference type="Proteomes" id="UP000199623"/>
    </source>
</evidence>
<accession>A0A1G7KXV9</accession>
<reference evidence="3" key="1">
    <citation type="submission" date="2016-10" db="EMBL/GenBank/DDBJ databases">
        <authorList>
            <person name="Varghese N."/>
            <person name="Submissions S."/>
        </authorList>
    </citation>
    <scope>NUCLEOTIDE SEQUENCE [LARGE SCALE GENOMIC DNA]</scope>
    <source>
        <strain evidence="3">CGMCC 4.3506</strain>
    </source>
</reference>
<dbReference type="Pfam" id="PF09346">
    <property type="entry name" value="SMI1_KNR4"/>
    <property type="match status" value="1"/>
</dbReference>
<feature type="domain" description="Knr4/Smi1-like" evidence="1">
    <location>
        <begin position="111"/>
        <end position="232"/>
    </location>
</feature>
<dbReference type="InterPro" id="IPR018958">
    <property type="entry name" value="Knr4/Smi1-like_dom"/>
</dbReference>
<proteinExistence type="predicted"/>
<name>A0A1G7KXV9_9PSEU</name>
<dbReference type="Proteomes" id="UP000199623">
    <property type="component" value="Unassembled WGS sequence"/>
</dbReference>
<protein>
    <submittedName>
        <fullName evidence="2">SMI1 / KNR4 family (SUKH-1)</fullName>
    </submittedName>
</protein>
<dbReference type="STRING" id="200378.SAMN05216553_101553"/>